<gene>
    <name evidence="1" type="ORF">PG996_008324</name>
</gene>
<reference evidence="1 2" key="1">
    <citation type="submission" date="2023-01" db="EMBL/GenBank/DDBJ databases">
        <title>Analysis of 21 Apiospora genomes using comparative genomics revels a genus with tremendous synthesis potential of carbohydrate active enzymes and secondary metabolites.</title>
        <authorList>
            <person name="Sorensen T."/>
        </authorList>
    </citation>
    <scope>NUCLEOTIDE SEQUENCE [LARGE SCALE GENOMIC DNA]</scope>
    <source>
        <strain evidence="1 2">CBS 83171</strain>
    </source>
</reference>
<organism evidence="1 2">
    <name type="scientific">Apiospora saccharicola</name>
    <dbReference type="NCBI Taxonomy" id="335842"/>
    <lineage>
        <taxon>Eukaryota</taxon>
        <taxon>Fungi</taxon>
        <taxon>Dikarya</taxon>
        <taxon>Ascomycota</taxon>
        <taxon>Pezizomycotina</taxon>
        <taxon>Sordariomycetes</taxon>
        <taxon>Xylariomycetidae</taxon>
        <taxon>Amphisphaeriales</taxon>
        <taxon>Apiosporaceae</taxon>
        <taxon>Apiospora</taxon>
    </lineage>
</organism>
<dbReference type="Proteomes" id="UP001446871">
    <property type="component" value="Unassembled WGS sequence"/>
</dbReference>
<evidence type="ECO:0000313" key="2">
    <source>
        <dbReference type="Proteomes" id="UP001446871"/>
    </source>
</evidence>
<keyword evidence="2" id="KW-1185">Reference proteome</keyword>
<sequence>MASVSMPCPRTPEEPALKVMDADGDLLLKVGTTKCTTSPAFSGGPHLHDVVFTFQVCSRTLARSSPVWKAMLFGGFAESKPKEGDWIVSLPDDSPEAMSTLLGIIHAKFEGVPLLNHLITSHDLFNLTVLTDKYDLTHILRPWARTWLDCVWDSGMCGFKHHLELLWITWELGDQERFTSTASYLAQNMKNKTALECALTPPEVTETILELHYAAIDSLVRPFEGLMHCLSCETTGFSFFGQNAHPCRVGSHHQMNQTGMDSKSDQCNLITLGYFTRSFRKTGLHQGPPSPHSVSKIAADLQDIVSNVPHLEGHKNCCSIKHAAAKVAAVAEEVAFTPTKLHIEHLQAQAIKSGLTRQ</sequence>
<evidence type="ECO:0000313" key="1">
    <source>
        <dbReference type="EMBL" id="KAK8063672.1"/>
    </source>
</evidence>
<dbReference type="EMBL" id="JAQQWM010000005">
    <property type="protein sequence ID" value="KAK8063672.1"/>
    <property type="molecule type" value="Genomic_DNA"/>
</dbReference>
<dbReference type="InterPro" id="IPR011333">
    <property type="entry name" value="SKP1/BTB/POZ_sf"/>
</dbReference>
<name>A0ABR1UXL2_9PEZI</name>
<dbReference type="SUPFAM" id="SSF54695">
    <property type="entry name" value="POZ domain"/>
    <property type="match status" value="1"/>
</dbReference>
<dbReference type="Gene3D" id="3.30.710.10">
    <property type="entry name" value="Potassium Channel Kv1.1, Chain A"/>
    <property type="match status" value="1"/>
</dbReference>
<proteinExistence type="predicted"/>
<protein>
    <recommendedName>
        <fullName evidence="3">BTB domain-containing protein</fullName>
    </recommendedName>
</protein>
<evidence type="ECO:0008006" key="3">
    <source>
        <dbReference type="Google" id="ProtNLM"/>
    </source>
</evidence>
<accession>A0ABR1UXL2</accession>
<comment type="caution">
    <text evidence="1">The sequence shown here is derived from an EMBL/GenBank/DDBJ whole genome shotgun (WGS) entry which is preliminary data.</text>
</comment>